<proteinExistence type="predicted"/>
<feature type="region of interest" description="Disordered" evidence="1">
    <location>
        <begin position="1"/>
        <end position="227"/>
    </location>
</feature>
<keyword evidence="2" id="KW-0472">Membrane</keyword>
<feature type="compositionally biased region" description="Basic and acidic residues" evidence="1">
    <location>
        <begin position="116"/>
        <end position="134"/>
    </location>
</feature>
<dbReference type="NCBIfam" id="NF047619">
    <property type="entry name" value="NADase_discoid"/>
    <property type="match status" value="1"/>
</dbReference>
<accession>A0A089XCS3</accession>
<feature type="transmembrane region" description="Helical" evidence="2">
    <location>
        <begin position="301"/>
        <end position="326"/>
    </location>
</feature>
<name>A0A089XCS3_STRGA</name>
<dbReference type="PRINTS" id="PR01217">
    <property type="entry name" value="PRICHEXTENSN"/>
</dbReference>
<dbReference type="InterPro" id="IPR057561">
    <property type="entry name" value="NADase_transloc"/>
</dbReference>
<keyword evidence="4" id="KW-1185">Reference proteome</keyword>
<dbReference type="Gene3D" id="2.60.120.260">
    <property type="entry name" value="Galactose-binding domain-like"/>
    <property type="match status" value="1"/>
</dbReference>
<evidence type="ECO:0000313" key="3">
    <source>
        <dbReference type="EMBL" id="AIR98919.1"/>
    </source>
</evidence>
<dbReference type="KEGG" id="sgu:SGLAU_14680"/>
<evidence type="ECO:0000256" key="2">
    <source>
        <dbReference type="SAM" id="Phobius"/>
    </source>
</evidence>
<dbReference type="eggNOG" id="ENOG5033CPB">
    <property type="taxonomic scope" value="Bacteria"/>
</dbReference>
<protein>
    <recommendedName>
        <fullName evidence="5">Zinc ribbon domain-containing protein</fullName>
    </recommendedName>
</protein>
<reference evidence="4" key="1">
    <citation type="journal article" date="2015" name="J. Biotechnol.">
        <title>Complete genome sequence of the actinobacterium Streptomyces glaucescens GLA.O (DSM 40922) consisting of a linear chromosome and one linear plasmid.</title>
        <authorList>
            <person name="Ortseifen V."/>
            <person name="Winkler A."/>
            <person name="Albersmeier A."/>
            <person name="Wendler S."/>
            <person name="Puhler A."/>
            <person name="Kalinowski J."/>
            <person name="Ruckert C."/>
        </authorList>
    </citation>
    <scope>NUCLEOTIDE SEQUENCE [LARGE SCALE GENOMIC DNA]</scope>
    <source>
        <strain evidence="4">DSM 40922 / GLA O</strain>
    </source>
</reference>
<dbReference type="HOGENOM" id="CLU_033809_1_0_11"/>
<feature type="compositionally biased region" description="Pro residues" evidence="1">
    <location>
        <begin position="91"/>
        <end position="102"/>
    </location>
</feature>
<keyword evidence="2" id="KW-1133">Transmembrane helix</keyword>
<evidence type="ECO:0000256" key="1">
    <source>
        <dbReference type="SAM" id="MobiDB-lite"/>
    </source>
</evidence>
<sequence length="475" mass="49119">MRACPSCGASNGPTDDFCGNCGAYLGWSDPRPAPDAPPEPPAAPDAAPPPPPADEPAPEPASEPTAPPRPASLRTRLTGRDRGRTSEPGATPAPRPAGPDPAPARTGSTPPGPDPDAPRTGRPTRADAPAHPRTTDGGTSHPGTARPTPPAPSPAGSAAPETPPPAAPAPTPPATRTPSPAPTRPESPTPPVTPTRPAPPAPPAAPSARTPRTPAPDPVLPVQPARPVAPRPVVRPVAAPDEGEGVPCPACGTPNAPDRRFCRRCATALNPAPKPAALPWWRTVWPLRRRVRAGSGRATRLLVILLVLAALGAGGLLLLPAGRALVEDTRDKMSKAKPVTPIAVEASAELPRHPATNTTDGLSNRYWGAPAPGASVTYTFRKPFRLVDLIVTNGASTSPESYPRQARALRLDLEVTTQDGERHREELTLADKPGPQTFPTGISDAKTIRLTLRSPAGLTGGRHLALAEVEFFARG</sequence>
<gene>
    <name evidence="3" type="ORF">SGLAU_14680</name>
</gene>
<evidence type="ECO:0008006" key="5">
    <source>
        <dbReference type="Google" id="ProtNLM"/>
    </source>
</evidence>
<dbReference type="OrthoDB" id="3808044at2"/>
<keyword evidence="2" id="KW-0812">Transmembrane</keyword>
<feature type="compositionally biased region" description="Pro residues" evidence="1">
    <location>
        <begin position="31"/>
        <end position="70"/>
    </location>
</feature>
<evidence type="ECO:0000313" key="4">
    <source>
        <dbReference type="Proteomes" id="UP000029482"/>
    </source>
</evidence>
<organism evidence="3 4">
    <name type="scientific">Streptomyces glaucescens</name>
    <dbReference type="NCBI Taxonomy" id="1907"/>
    <lineage>
        <taxon>Bacteria</taxon>
        <taxon>Bacillati</taxon>
        <taxon>Actinomycetota</taxon>
        <taxon>Actinomycetes</taxon>
        <taxon>Kitasatosporales</taxon>
        <taxon>Streptomycetaceae</taxon>
        <taxon>Streptomyces</taxon>
    </lineage>
</organism>
<dbReference type="AlphaFoldDB" id="A0A089XCS3"/>
<dbReference type="STRING" id="1907.SGLAU_14680"/>
<dbReference type="Proteomes" id="UP000029482">
    <property type="component" value="Chromosome"/>
</dbReference>
<feature type="compositionally biased region" description="Pro residues" evidence="1">
    <location>
        <begin position="161"/>
        <end position="205"/>
    </location>
</feature>
<dbReference type="EMBL" id="CP009438">
    <property type="protein sequence ID" value="AIR98919.1"/>
    <property type="molecule type" value="Genomic_DNA"/>
</dbReference>